<protein>
    <submittedName>
        <fullName evidence="1">Uncharacterized protein</fullName>
    </submittedName>
</protein>
<dbReference type="EMBL" id="QXFT01002813">
    <property type="protein sequence ID" value="KAE9292810.1"/>
    <property type="molecule type" value="Genomic_DNA"/>
</dbReference>
<evidence type="ECO:0000313" key="2">
    <source>
        <dbReference type="Proteomes" id="UP000434957"/>
    </source>
</evidence>
<reference evidence="1 2" key="1">
    <citation type="submission" date="2018-08" db="EMBL/GenBank/DDBJ databases">
        <title>Genomic investigation of the strawberry pathogen Phytophthora fragariae indicates pathogenicity is determined by transcriptional variation in three key races.</title>
        <authorList>
            <person name="Adams T.M."/>
            <person name="Armitage A.D."/>
            <person name="Sobczyk M.K."/>
            <person name="Bates H.J."/>
            <person name="Dunwell J.M."/>
            <person name="Nellist C.F."/>
            <person name="Harrison R.J."/>
        </authorList>
    </citation>
    <scope>NUCLEOTIDE SEQUENCE [LARGE SCALE GENOMIC DNA]</scope>
    <source>
        <strain evidence="1 2">SCRP333</strain>
    </source>
</reference>
<keyword evidence="2" id="KW-1185">Reference proteome</keyword>
<gene>
    <name evidence="1" type="ORF">PR003_g24664</name>
</gene>
<proteinExistence type="predicted"/>
<comment type="caution">
    <text evidence="1">The sequence shown here is derived from an EMBL/GenBank/DDBJ whole genome shotgun (WGS) entry which is preliminary data.</text>
</comment>
<organism evidence="1 2">
    <name type="scientific">Phytophthora rubi</name>
    <dbReference type="NCBI Taxonomy" id="129364"/>
    <lineage>
        <taxon>Eukaryota</taxon>
        <taxon>Sar</taxon>
        <taxon>Stramenopiles</taxon>
        <taxon>Oomycota</taxon>
        <taxon>Peronosporomycetes</taxon>
        <taxon>Peronosporales</taxon>
        <taxon>Peronosporaceae</taxon>
        <taxon>Phytophthora</taxon>
    </lineage>
</organism>
<dbReference type="AlphaFoldDB" id="A0A6A4CLV5"/>
<dbReference type="Proteomes" id="UP000434957">
    <property type="component" value="Unassembled WGS sequence"/>
</dbReference>
<accession>A0A6A4CLV5</accession>
<sequence length="73" mass="7786">MHLKLLGSLTGPVQAPLSTKNKLDAAMDLLHLLEEVGLTAGAVDADDLFYLEVDEIRIATATLFNLFKSATGS</sequence>
<evidence type="ECO:0000313" key="1">
    <source>
        <dbReference type="EMBL" id="KAE9292810.1"/>
    </source>
</evidence>
<name>A0A6A4CLV5_9STRA</name>